<dbReference type="PROSITE" id="PS51918">
    <property type="entry name" value="RADICAL_SAM"/>
    <property type="match status" value="1"/>
</dbReference>
<keyword evidence="2" id="KW-0479">Metal-binding</keyword>
<accession>A0A495XK86</accession>
<dbReference type="PANTHER" id="PTHR11228">
    <property type="entry name" value="RADICAL SAM DOMAIN PROTEIN"/>
    <property type="match status" value="1"/>
</dbReference>
<dbReference type="OrthoDB" id="9782387at2"/>
<evidence type="ECO:0000256" key="1">
    <source>
        <dbReference type="ARBA" id="ARBA00022691"/>
    </source>
</evidence>
<dbReference type="InterPro" id="IPR058240">
    <property type="entry name" value="rSAM_sf"/>
</dbReference>
<dbReference type="Gene3D" id="3.20.20.70">
    <property type="entry name" value="Aldolase class I"/>
    <property type="match status" value="1"/>
</dbReference>
<dbReference type="Proteomes" id="UP000272729">
    <property type="component" value="Unassembled WGS sequence"/>
</dbReference>
<sequence length="336" mass="36056">MRQSAGGRAVLQVHPTRLCNLRCRHCYSSSGPDVAESVPIGLLTRVVEDAAALGYDVLNVTGGEPFLYPELPALLRSARDVGMRTTVTTNAVAMTQRRIGLVRGLVDLVAVSLDGDAPTHDRIRDQQGCFSKALAGIRRLTEAGIPVGVVTTLTQGNATQLGDVAVAATQSGALLLQVHPLEPEGVAGRLMANERPDAVELAYAAVELGRIAEEHGLAVQLDAVPRTMLTRKPEAFMAAPIDPDAPLGTWLTPLVIEANGAAVPVSYGFDRRYWLGNVHDRRLSEMAGSWDPHPFLDLCRTTWQRLAEGRTGPLIAWYGHLVRASRAPRSATAGSR</sequence>
<evidence type="ECO:0000256" key="2">
    <source>
        <dbReference type="ARBA" id="ARBA00022723"/>
    </source>
</evidence>
<dbReference type="InterPro" id="IPR050377">
    <property type="entry name" value="Radical_SAM_PqqE_MftC-like"/>
</dbReference>
<dbReference type="SFLD" id="SFLDS00029">
    <property type="entry name" value="Radical_SAM"/>
    <property type="match status" value="1"/>
</dbReference>
<protein>
    <submittedName>
        <fullName evidence="6">MoaA/NifB/PqqE/SkfB family radical SAM enzyme</fullName>
    </submittedName>
</protein>
<keyword evidence="4" id="KW-0411">Iron-sulfur</keyword>
<dbReference type="SFLD" id="SFLDG01067">
    <property type="entry name" value="SPASM/twitch_domain_containing"/>
    <property type="match status" value="1"/>
</dbReference>
<name>A0A495XK86_9PSEU</name>
<dbReference type="GO" id="GO:0051539">
    <property type="term" value="F:4 iron, 4 sulfur cluster binding"/>
    <property type="evidence" value="ECO:0007669"/>
    <property type="project" value="UniProtKB-KW"/>
</dbReference>
<dbReference type="PANTHER" id="PTHR11228:SF7">
    <property type="entry name" value="PQQA PEPTIDE CYCLASE"/>
    <property type="match status" value="1"/>
</dbReference>
<comment type="caution">
    <text evidence="6">The sequence shown here is derived from an EMBL/GenBank/DDBJ whole genome shotgun (WGS) entry which is preliminary data.</text>
</comment>
<dbReference type="RefSeq" id="WP_121227484.1">
    <property type="nucleotide sequence ID" value="NZ_JBIUBA010000016.1"/>
</dbReference>
<gene>
    <name evidence="6" type="ORF">DFJ66_6932</name>
</gene>
<dbReference type="InterPro" id="IPR013785">
    <property type="entry name" value="Aldolase_TIM"/>
</dbReference>
<feature type="domain" description="Radical SAM core" evidence="5">
    <location>
        <begin position="5"/>
        <end position="218"/>
    </location>
</feature>
<evidence type="ECO:0000259" key="5">
    <source>
        <dbReference type="PROSITE" id="PS51918"/>
    </source>
</evidence>
<evidence type="ECO:0000313" key="6">
    <source>
        <dbReference type="EMBL" id="RKT73595.1"/>
    </source>
</evidence>
<dbReference type="SUPFAM" id="SSF102114">
    <property type="entry name" value="Radical SAM enzymes"/>
    <property type="match status" value="1"/>
</dbReference>
<dbReference type="CDD" id="cd01335">
    <property type="entry name" value="Radical_SAM"/>
    <property type="match status" value="1"/>
</dbReference>
<keyword evidence="7" id="KW-1185">Reference proteome</keyword>
<keyword evidence="3" id="KW-0408">Iron</keyword>
<evidence type="ECO:0000313" key="7">
    <source>
        <dbReference type="Proteomes" id="UP000272729"/>
    </source>
</evidence>
<reference evidence="6 7" key="1">
    <citation type="submission" date="2018-10" db="EMBL/GenBank/DDBJ databases">
        <title>Sequencing the genomes of 1000 actinobacteria strains.</title>
        <authorList>
            <person name="Klenk H.-P."/>
        </authorList>
    </citation>
    <scope>NUCLEOTIDE SEQUENCE [LARGE SCALE GENOMIC DNA]</scope>
    <source>
        <strain evidence="6 7">DSM 43911</strain>
    </source>
</reference>
<evidence type="ECO:0000256" key="3">
    <source>
        <dbReference type="ARBA" id="ARBA00023004"/>
    </source>
</evidence>
<dbReference type="GO" id="GO:0003824">
    <property type="term" value="F:catalytic activity"/>
    <property type="evidence" value="ECO:0007669"/>
    <property type="project" value="InterPro"/>
</dbReference>
<dbReference type="InterPro" id="IPR007197">
    <property type="entry name" value="rSAM"/>
</dbReference>
<evidence type="ECO:0000256" key="4">
    <source>
        <dbReference type="ARBA" id="ARBA00023014"/>
    </source>
</evidence>
<keyword evidence="1" id="KW-0949">S-adenosyl-L-methionine</keyword>
<dbReference type="EMBL" id="RBXR01000001">
    <property type="protein sequence ID" value="RKT73595.1"/>
    <property type="molecule type" value="Genomic_DNA"/>
</dbReference>
<dbReference type="GO" id="GO:0046872">
    <property type="term" value="F:metal ion binding"/>
    <property type="evidence" value="ECO:0007669"/>
    <property type="project" value="UniProtKB-KW"/>
</dbReference>
<dbReference type="Pfam" id="PF04055">
    <property type="entry name" value="Radical_SAM"/>
    <property type="match status" value="1"/>
</dbReference>
<organism evidence="6 7">
    <name type="scientific">Saccharothrix variisporea</name>
    <dbReference type="NCBI Taxonomy" id="543527"/>
    <lineage>
        <taxon>Bacteria</taxon>
        <taxon>Bacillati</taxon>
        <taxon>Actinomycetota</taxon>
        <taxon>Actinomycetes</taxon>
        <taxon>Pseudonocardiales</taxon>
        <taxon>Pseudonocardiaceae</taxon>
        <taxon>Saccharothrix</taxon>
    </lineage>
</organism>
<proteinExistence type="predicted"/>
<dbReference type="AlphaFoldDB" id="A0A495XK86"/>